<evidence type="ECO:0000259" key="12">
    <source>
        <dbReference type="PROSITE" id="PS50880"/>
    </source>
</evidence>
<evidence type="ECO:0000256" key="1">
    <source>
        <dbReference type="ARBA" id="ARBA00000185"/>
    </source>
</evidence>
<comment type="subunit">
    <text evidence="11">Heterotetramer, composed of two GyrA and two GyrB chains. In the heterotetramer, GyrA contains the active site tyrosine that forms a transient covalent intermediate with DNA, while GyrB binds cofactors and catalyzes ATP hydrolysis.</text>
</comment>
<dbReference type="InterPro" id="IPR034160">
    <property type="entry name" value="TOPRIM_GyrB"/>
</dbReference>
<dbReference type="PRINTS" id="PR01159">
    <property type="entry name" value="DNAGYRASEB"/>
</dbReference>
<dbReference type="GO" id="GO:0006261">
    <property type="term" value="P:DNA-templated DNA replication"/>
    <property type="evidence" value="ECO:0007669"/>
    <property type="project" value="UniProtKB-UniRule"/>
</dbReference>
<dbReference type="GO" id="GO:0003677">
    <property type="term" value="F:DNA binding"/>
    <property type="evidence" value="ECO:0007669"/>
    <property type="project" value="UniProtKB-KW"/>
</dbReference>
<dbReference type="Pfam" id="PF02518">
    <property type="entry name" value="HATPase_c"/>
    <property type="match status" value="1"/>
</dbReference>
<dbReference type="InterPro" id="IPR018522">
    <property type="entry name" value="TopoIIA_CS"/>
</dbReference>
<evidence type="ECO:0000256" key="6">
    <source>
        <dbReference type="ARBA" id="ARBA00022842"/>
    </source>
</evidence>
<dbReference type="STRING" id="426702.SAMN04488099_10431"/>
<dbReference type="HAMAP" id="MF_01898">
    <property type="entry name" value="GyrB"/>
    <property type="match status" value="1"/>
</dbReference>
<feature type="site" description="Interaction with DNA" evidence="11">
    <location>
        <position position="466"/>
    </location>
</feature>
<evidence type="ECO:0000256" key="2">
    <source>
        <dbReference type="ARBA" id="ARBA00010708"/>
    </source>
</evidence>
<dbReference type="PROSITE" id="PS00177">
    <property type="entry name" value="TOPOISOMERASE_II"/>
    <property type="match status" value="1"/>
</dbReference>
<dbReference type="GO" id="GO:0046872">
    <property type="term" value="F:metal ion binding"/>
    <property type="evidence" value="ECO:0007669"/>
    <property type="project" value="UniProtKB-KW"/>
</dbReference>
<dbReference type="InterPro" id="IPR013760">
    <property type="entry name" value="Topo_IIA-like_dom_sf"/>
</dbReference>
<dbReference type="FunFam" id="3.40.50.670:FF:000002">
    <property type="entry name" value="DNA gyrase subunit B"/>
    <property type="match status" value="1"/>
</dbReference>
<dbReference type="InterPro" id="IPR020568">
    <property type="entry name" value="Ribosomal_Su5_D2-typ_SF"/>
</dbReference>
<evidence type="ECO:0000256" key="7">
    <source>
        <dbReference type="ARBA" id="ARBA00023029"/>
    </source>
</evidence>
<dbReference type="SUPFAM" id="SSF55874">
    <property type="entry name" value="ATPase domain of HSP90 chaperone/DNA topoisomerase II/histidine kinase"/>
    <property type="match status" value="1"/>
</dbReference>
<comment type="catalytic activity">
    <reaction evidence="1 11">
        <text>ATP-dependent breakage, passage and rejoining of double-stranded DNA.</text>
        <dbReference type="EC" id="5.6.2.2"/>
    </reaction>
</comment>
<feature type="binding site" evidence="11">
    <location>
        <position position="511"/>
    </location>
    <ligand>
        <name>Mg(2+)</name>
        <dbReference type="ChEBI" id="CHEBI:18420"/>
        <label>1</label>
        <note>catalytic</note>
    </ligand>
</feature>
<keyword evidence="7 11" id="KW-0799">Topoisomerase</keyword>
<dbReference type="InterPro" id="IPR036890">
    <property type="entry name" value="HATPase_C_sf"/>
</dbReference>
<dbReference type="OrthoDB" id="9802808at2"/>
<protein>
    <recommendedName>
        <fullName evidence="11">DNA gyrase subunit B</fullName>
        <ecNumber evidence="11">5.6.2.2</ecNumber>
    </recommendedName>
</protein>
<keyword evidence="11" id="KW-0963">Cytoplasm</keyword>
<dbReference type="GO" id="GO:0005737">
    <property type="term" value="C:cytoplasm"/>
    <property type="evidence" value="ECO:0007669"/>
    <property type="project" value="UniProtKB-SubCell"/>
</dbReference>
<dbReference type="InterPro" id="IPR013506">
    <property type="entry name" value="Topo_IIA_bsu_dom2"/>
</dbReference>
<dbReference type="GO" id="GO:0005694">
    <property type="term" value="C:chromosome"/>
    <property type="evidence" value="ECO:0007669"/>
    <property type="project" value="InterPro"/>
</dbReference>
<dbReference type="SUPFAM" id="SSF54211">
    <property type="entry name" value="Ribosomal protein S5 domain 2-like"/>
    <property type="match status" value="1"/>
</dbReference>
<reference evidence="14" key="1">
    <citation type="submission" date="2016-10" db="EMBL/GenBank/DDBJ databases">
        <authorList>
            <person name="Varghese N."/>
            <person name="Submissions S."/>
        </authorList>
    </citation>
    <scope>NUCLEOTIDE SEQUENCE [LARGE SCALE GENOMIC DNA]</scope>
    <source>
        <strain evidence="14">DSM 19183</strain>
    </source>
</reference>
<dbReference type="CDD" id="cd16928">
    <property type="entry name" value="HATPase_GyrB-like"/>
    <property type="match status" value="1"/>
</dbReference>
<evidence type="ECO:0000256" key="9">
    <source>
        <dbReference type="ARBA" id="ARBA00023235"/>
    </source>
</evidence>
<dbReference type="GO" id="GO:0034335">
    <property type="term" value="F:DNA negative supercoiling activity"/>
    <property type="evidence" value="ECO:0007669"/>
    <property type="project" value="UniProtKB-ARBA"/>
</dbReference>
<dbReference type="Pfam" id="PF00986">
    <property type="entry name" value="DNA_gyraseB_C"/>
    <property type="match status" value="1"/>
</dbReference>
<comment type="miscellaneous">
    <text evidence="11">Few gyrases are as efficient as E.coli at forming negative supercoils. Not all organisms have 2 type II topoisomerases; in organisms with a single type II topoisomerase this enzyme also has to decatenate newly replicated chromosomes.</text>
</comment>
<comment type="cofactor">
    <cofactor evidence="11">
        <name>Mg(2+)</name>
        <dbReference type="ChEBI" id="CHEBI:18420"/>
    </cofactor>
    <cofactor evidence="11">
        <name>Mn(2+)</name>
        <dbReference type="ChEBI" id="CHEBI:29035"/>
    </cofactor>
    <cofactor evidence="11">
        <name>Ca(2+)</name>
        <dbReference type="ChEBI" id="CHEBI:29108"/>
    </cofactor>
    <text evidence="11">Binds two Mg(2+) per subunit. The magnesium ions form salt bridges with both the protein and the DNA. Can also accept other divalent metal cations, such as Mn(2+) or Ca(2+).</text>
</comment>
<evidence type="ECO:0000256" key="8">
    <source>
        <dbReference type="ARBA" id="ARBA00023125"/>
    </source>
</evidence>
<comment type="function">
    <text evidence="11">A type II topoisomerase that negatively supercoils closed circular double-stranded (ds) DNA in an ATP-dependent manner to modulate DNA topology and maintain chromosomes in an underwound state. Negative supercoiling favors strand separation, and DNA replication, transcription, recombination and repair, all of which involve strand separation. Also able to catalyze the interconversion of other topological isomers of dsDNA rings, including catenanes and knotted rings. Type II topoisomerases break and join 2 DNA strands simultaneously in an ATP-dependent manner.</text>
</comment>
<dbReference type="Pfam" id="PF01751">
    <property type="entry name" value="Toprim"/>
    <property type="match status" value="1"/>
</dbReference>
<dbReference type="PROSITE" id="PS50880">
    <property type="entry name" value="TOPRIM"/>
    <property type="match status" value="1"/>
</dbReference>
<proteinExistence type="inferred from homology"/>
<keyword evidence="4 11" id="KW-0547">Nucleotide-binding</keyword>
<keyword evidence="9 11" id="KW-0413">Isomerase</keyword>
<dbReference type="InterPro" id="IPR000565">
    <property type="entry name" value="Topo_IIA_B"/>
</dbReference>
<dbReference type="PANTHER" id="PTHR45866:SF1">
    <property type="entry name" value="DNA GYRASE SUBUNIT B, MITOCHONDRIAL"/>
    <property type="match status" value="1"/>
</dbReference>
<dbReference type="SUPFAM" id="SSF56719">
    <property type="entry name" value="Type II DNA topoisomerase"/>
    <property type="match status" value="1"/>
</dbReference>
<dbReference type="NCBIfam" id="NF011501">
    <property type="entry name" value="PRK14939.1"/>
    <property type="match status" value="1"/>
</dbReference>
<dbReference type="Gene3D" id="3.30.230.10">
    <property type="match status" value="1"/>
</dbReference>
<dbReference type="SMART" id="SM00387">
    <property type="entry name" value="HATPase_c"/>
    <property type="match status" value="1"/>
</dbReference>
<feature type="domain" description="Toprim" evidence="12">
    <location>
        <begin position="432"/>
        <end position="546"/>
    </location>
</feature>
<comment type="subcellular location">
    <subcellularLocation>
        <location evidence="11">Cytoplasm</location>
    </subcellularLocation>
</comment>
<dbReference type="PANTHER" id="PTHR45866">
    <property type="entry name" value="DNA GYRASE/TOPOISOMERASE SUBUNIT B"/>
    <property type="match status" value="1"/>
</dbReference>
<dbReference type="Pfam" id="PF00204">
    <property type="entry name" value="DNA_gyraseB"/>
    <property type="match status" value="1"/>
</dbReference>
<name>A0A1H7I6P1_9LACT</name>
<dbReference type="InterPro" id="IPR013759">
    <property type="entry name" value="Topo_IIA_B_C"/>
</dbReference>
<dbReference type="CDD" id="cd03366">
    <property type="entry name" value="TOPRIM_TopoIIA_GyrB"/>
    <property type="match status" value="1"/>
</dbReference>
<keyword evidence="3 11" id="KW-0479">Metal-binding</keyword>
<gene>
    <name evidence="11" type="primary">gyrB</name>
    <name evidence="13" type="ORF">SAMN04488099_10431</name>
</gene>
<feature type="binding site" evidence="11">
    <location>
        <position position="511"/>
    </location>
    <ligand>
        <name>Mg(2+)</name>
        <dbReference type="ChEBI" id="CHEBI:18420"/>
        <label>2</label>
    </ligand>
</feature>
<feature type="binding site" evidence="11">
    <location>
        <position position="438"/>
    </location>
    <ligand>
        <name>Mg(2+)</name>
        <dbReference type="ChEBI" id="CHEBI:18420"/>
        <label>1</label>
        <note>catalytic</note>
    </ligand>
</feature>
<dbReference type="FunFam" id="3.30.230.10:FF:000005">
    <property type="entry name" value="DNA gyrase subunit B"/>
    <property type="match status" value="1"/>
</dbReference>
<evidence type="ECO:0000256" key="11">
    <source>
        <dbReference type="HAMAP-Rule" id="MF_01898"/>
    </source>
</evidence>
<evidence type="ECO:0000313" key="14">
    <source>
        <dbReference type="Proteomes" id="UP000199081"/>
    </source>
</evidence>
<dbReference type="GO" id="GO:0006265">
    <property type="term" value="P:DNA topological change"/>
    <property type="evidence" value="ECO:0007669"/>
    <property type="project" value="UniProtKB-UniRule"/>
</dbReference>
<evidence type="ECO:0000313" key="13">
    <source>
        <dbReference type="EMBL" id="SEK58209.1"/>
    </source>
</evidence>
<dbReference type="PRINTS" id="PR00418">
    <property type="entry name" value="TPI2FAMILY"/>
</dbReference>
<dbReference type="InterPro" id="IPR002288">
    <property type="entry name" value="DNA_gyrase_B_C"/>
</dbReference>
<dbReference type="NCBIfam" id="NF004189">
    <property type="entry name" value="PRK05644.1"/>
    <property type="match status" value="1"/>
</dbReference>
<comment type="similarity">
    <text evidence="2 11">Belongs to the type II topoisomerase GyrB family.</text>
</comment>
<dbReference type="GO" id="GO:0005524">
    <property type="term" value="F:ATP binding"/>
    <property type="evidence" value="ECO:0007669"/>
    <property type="project" value="UniProtKB-UniRule"/>
</dbReference>
<dbReference type="Gene3D" id="3.30.565.10">
    <property type="entry name" value="Histidine kinase-like ATPase, C-terminal domain"/>
    <property type="match status" value="1"/>
</dbReference>
<feature type="site" description="Interaction with DNA" evidence="11">
    <location>
        <position position="463"/>
    </location>
</feature>
<evidence type="ECO:0000256" key="5">
    <source>
        <dbReference type="ARBA" id="ARBA00022840"/>
    </source>
</evidence>
<evidence type="ECO:0000256" key="10">
    <source>
        <dbReference type="ARBA" id="ARBA00063644"/>
    </source>
</evidence>
<sequence>MADEQLTPKEVVELREEYDASQIQVLEGLEAVRKRPGMYIGSTSSEGLHHLVWEIVDNSIDEAMAGHAENIEVIIEPGNLIVVKDDGRGIPIDIQAKTGRPAVETVFTILHAGGKFGGGGYKVSGGLHGVGSSVVNALSEYLEVDVHKNGKVYNQRYERGAVMYDLKETGTTDKSGTVVRFKADAEIFQETTVYDFNKLATRIRELAFLNRGLSISIEDQRDAEPVRLQYQYDGGIKSYVDYLNQSKTVLYEEPIYLEDEQDGIAVEVALQHTDGYHMNIMSFANNIHTYEGGMHESGFKTALTRIINDYARRNKFIKENEDNVSGEDVREGLTVVLSIKHPDPQFEGQTKTKLGNSEVRTITDRLFSEHFDRFLMENPQTSKKIIEKALLAAKARLAAKRAREVTRKKNGLEISNLPGKLADCSSKDPEKSEIFIVEGDSAGGSAKQGRSRLFQAILPIRGKILNVEKASLDRILANEEIRSLFTAMGTGFGEEFEVEKARYHKLIIMTDADVDGAHIRTLLLTLFYRYMRPVVEAGFVYIAQPPLYQVKQGKKEAYLDSEKELEDYLKEIPATPKPFIQRYKGLGEMDAEQLWETTMNPENRRLLQVTVDDAIEADLIFDMLMGEKVEPRRDFIEENAQYVQNIDI</sequence>
<keyword evidence="14" id="KW-1185">Reference proteome</keyword>
<comment type="subunit">
    <text evidence="10">Heterotetramer composed of ParC and ParE.</text>
</comment>
<dbReference type="CDD" id="cd00822">
    <property type="entry name" value="TopoII_Trans_DNA_gyrase"/>
    <property type="match status" value="1"/>
</dbReference>
<keyword evidence="8" id="KW-0238">DNA-binding</keyword>
<dbReference type="InterPro" id="IPR014721">
    <property type="entry name" value="Ribsml_uS5_D2-typ_fold_subgr"/>
</dbReference>
<dbReference type="Gene3D" id="3.40.50.670">
    <property type="match status" value="1"/>
</dbReference>
<keyword evidence="5 11" id="KW-0067">ATP-binding</keyword>
<dbReference type="FunFam" id="3.30.565.10:FF:000002">
    <property type="entry name" value="DNA gyrase subunit B"/>
    <property type="match status" value="1"/>
</dbReference>
<dbReference type="InterPro" id="IPR006171">
    <property type="entry name" value="TOPRIM_dom"/>
</dbReference>
<dbReference type="AlphaFoldDB" id="A0A1H7I6P1"/>
<accession>A0A1H7I6P1</accession>
<dbReference type="InterPro" id="IPR011557">
    <property type="entry name" value="GyrB"/>
</dbReference>
<evidence type="ECO:0000256" key="4">
    <source>
        <dbReference type="ARBA" id="ARBA00022741"/>
    </source>
</evidence>
<dbReference type="SMART" id="SM00433">
    <property type="entry name" value="TOP2c"/>
    <property type="match status" value="1"/>
</dbReference>
<evidence type="ECO:0000256" key="3">
    <source>
        <dbReference type="ARBA" id="ARBA00022723"/>
    </source>
</evidence>
<keyword evidence="6 11" id="KW-0460">Magnesium</keyword>
<dbReference type="NCBIfam" id="TIGR01059">
    <property type="entry name" value="gyrB"/>
    <property type="match status" value="1"/>
</dbReference>
<dbReference type="InterPro" id="IPR001241">
    <property type="entry name" value="Topo_IIA"/>
</dbReference>
<feature type="binding site" evidence="11">
    <location>
        <position position="513"/>
    </location>
    <ligand>
        <name>Mg(2+)</name>
        <dbReference type="ChEBI" id="CHEBI:18420"/>
        <label>2</label>
    </ligand>
</feature>
<organism evidence="13 14">
    <name type="scientific">Alkalibacterium pelagium</name>
    <dbReference type="NCBI Taxonomy" id="426702"/>
    <lineage>
        <taxon>Bacteria</taxon>
        <taxon>Bacillati</taxon>
        <taxon>Bacillota</taxon>
        <taxon>Bacilli</taxon>
        <taxon>Lactobacillales</taxon>
        <taxon>Carnobacteriaceae</taxon>
        <taxon>Alkalibacterium</taxon>
    </lineage>
</organism>
<dbReference type="EMBL" id="FNZU01000004">
    <property type="protein sequence ID" value="SEK58209.1"/>
    <property type="molecule type" value="Genomic_DNA"/>
</dbReference>
<dbReference type="EC" id="5.6.2.2" evidence="11"/>
<dbReference type="Proteomes" id="UP000199081">
    <property type="component" value="Unassembled WGS sequence"/>
</dbReference>
<dbReference type="InterPro" id="IPR003594">
    <property type="entry name" value="HATPase_dom"/>
</dbReference>